<evidence type="ECO:0000256" key="5">
    <source>
        <dbReference type="ARBA" id="ARBA00022833"/>
    </source>
</evidence>
<dbReference type="Pfam" id="PF00628">
    <property type="entry name" value="PHD"/>
    <property type="match status" value="1"/>
</dbReference>
<evidence type="ECO:0000313" key="12">
    <source>
        <dbReference type="Proteomes" id="UP001054945"/>
    </source>
</evidence>
<dbReference type="GO" id="GO:0008270">
    <property type="term" value="F:zinc ion binding"/>
    <property type="evidence" value="ECO:0007669"/>
    <property type="project" value="UniProtKB-KW"/>
</dbReference>
<dbReference type="InterPro" id="IPR011011">
    <property type="entry name" value="Znf_FYVE_PHD"/>
</dbReference>
<dbReference type="GO" id="GO:0042800">
    <property type="term" value="F:histone H3K4 methyltransferase activity"/>
    <property type="evidence" value="ECO:0007669"/>
    <property type="project" value="TreeGrafter"/>
</dbReference>
<comment type="subcellular location">
    <subcellularLocation>
        <location evidence="1">Nucleus</location>
    </subcellularLocation>
</comment>
<proteinExistence type="predicted"/>
<evidence type="ECO:0000313" key="11">
    <source>
        <dbReference type="EMBL" id="GIY54831.1"/>
    </source>
</evidence>
<dbReference type="GO" id="GO:0003713">
    <property type="term" value="F:transcription coactivator activity"/>
    <property type="evidence" value="ECO:0007669"/>
    <property type="project" value="TreeGrafter"/>
</dbReference>
<evidence type="ECO:0000256" key="9">
    <source>
        <dbReference type="PROSITE-ProRule" id="PRU00146"/>
    </source>
</evidence>
<evidence type="ECO:0000256" key="3">
    <source>
        <dbReference type="ARBA" id="ARBA00022737"/>
    </source>
</evidence>
<evidence type="ECO:0000259" key="10">
    <source>
        <dbReference type="PROSITE" id="PS50016"/>
    </source>
</evidence>
<sequence>MCMPYCICPMSYILGKKFPYFPITHASHKFQDTQNTTDIYEDISASLKAGATLQEKILATTNVIPDNELQYKHLSLVKEKLTHFQPSENFNCFESMKQISENMEKSVEASAETGNELKLFIRKQKSLESSGNEHTKLQRSKSFQNLPGKQVFSFRIDFSIFVTSRLVEASKQSIAPNKITGYGSIEILRIQYLFLGMKCTKCDRFGASVQCYSSECIRIYHYPCAIVSGAIQNPNSAKMICPVHIKGLFTFGNSCEECNGSGDLCQLLLCTSCAKYYHGSCLKPPITPSPDVRAGWQCKNCKVCQNCRIPEESNKMLVCNICDKGYHAFCIKPPVSSIPKSNWKCSACRICGDCGARTPGNGPSSRWHLNYSVCDSCYQQRNKGVACPLCGKAYRQCSQRKVMKRCTVCLKYIHPECDRRTGMNSMNYVCPICINIGDKRLDESYVEHHIKDSFQGSSRDSFISGNDDTLSSEESDSYIEAKNKFRTATKAEKKRSSKPKFKSFPAVQDEVFYPMSAFLPKEYKTEDDDPTDDNKMVLTSATDEFVLCQEEGRLIACAQCGQCYHSYCASIKVTTIVLKKKKVGDV</sequence>
<evidence type="ECO:0000256" key="4">
    <source>
        <dbReference type="ARBA" id="ARBA00022771"/>
    </source>
</evidence>
<evidence type="ECO:0000256" key="6">
    <source>
        <dbReference type="ARBA" id="ARBA00023015"/>
    </source>
</evidence>
<evidence type="ECO:0000256" key="1">
    <source>
        <dbReference type="ARBA" id="ARBA00004123"/>
    </source>
</evidence>
<keyword evidence="7" id="KW-0804">Transcription</keyword>
<keyword evidence="2" id="KW-0479">Metal-binding</keyword>
<keyword evidence="3" id="KW-0677">Repeat</keyword>
<dbReference type="PROSITE" id="PS50016">
    <property type="entry name" value="ZF_PHD_2"/>
    <property type="match status" value="1"/>
</dbReference>
<comment type="caution">
    <text evidence="11">The sequence shown here is derived from an EMBL/GenBank/DDBJ whole genome shotgun (WGS) entry which is preliminary data.</text>
</comment>
<dbReference type="Proteomes" id="UP001054945">
    <property type="component" value="Unassembled WGS sequence"/>
</dbReference>
<dbReference type="EMBL" id="BPLR01012560">
    <property type="protein sequence ID" value="GIY54831.1"/>
    <property type="molecule type" value="Genomic_DNA"/>
</dbReference>
<dbReference type="InterPro" id="IPR019787">
    <property type="entry name" value="Znf_PHD-finger"/>
</dbReference>
<feature type="domain" description="PHD-type" evidence="10">
    <location>
        <begin position="298"/>
        <end position="351"/>
    </location>
</feature>
<keyword evidence="4 9" id="KW-0863">Zinc-finger</keyword>
<dbReference type="InterPro" id="IPR013083">
    <property type="entry name" value="Znf_RING/FYVE/PHD"/>
</dbReference>
<organism evidence="11 12">
    <name type="scientific">Caerostris extrusa</name>
    <name type="common">Bark spider</name>
    <name type="synonym">Caerostris bankana</name>
    <dbReference type="NCBI Taxonomy" id="172846"/>
    <lineage>
        <taxon>Eukaryota</taxon>
        <taxon>Metazoa</taxon>
        <taxon>Ecdysozoa</taxon>
        <taxon>Arthropoda</taxon>
        <taxon>Chelicerata</taxon>
        <taxon>Arachnida</taxon>
        <taxon>Araneae</taxon>
        <taxon>Araneomorphae</taxon>
        <taxon>Entelegynae</taxon>
        <taxon>Araneoidea</taxon>
        <taxon>Araneidae</taxon>
        <taxon>Caerostris</taxon>
    </lineage>
</organism>
<keyword evidence="5" id="KW-0862">Zinc</keyword>
<dbReference type="SMART" id="SM00249">
    <property type="entry name" value="PHD"/>
    <property type="match status" value="5"/>
</dbReference>
<evidence type="ECO:0000256" key="7">
    <source>
        <dbReference type="ARBA" id="ARBA00023163"/>
    </source>
</evidence>
<dbReference type="PANTHER" id="PTHR45888:SF6">
    <property type="entry name" value="HL01030P-RELATED"/>
    <property type="match status" value="1"/>
</dbReference>
<dbReference type="SUPFAM" id="SSF57903">
    <property type="entry name" value="FYVE/PHD zinc finger"/>
    <property type="match status" value="3"/>
</dbReference>
<evidence type="ECO:0000256" key="8">
    <source>
        <dbReference type="ARBA" id="ARBA00023242"/>
    </source>
</evidence>
<dbReference type="InterPro" id="IPR001965">
    <property type="entry name" value="Znf_PHD"/>
</dbReference>
<protein>
    <recommendedName>
        <fullName evidence="10">PHD-type domain-containing protein</fullName>
    </recommendedName>
</protein>
<dbReference type="CDD" id="cd15509">
    <property type="entry name" value="PHD1_KMT2C_like"/>
    <property type="match status" value="1"/>
</dbReference>
<gene>
    <name evidence="11" type="primary">Kmt2d</name>
    <name evidence="11" type="ORF">CEXT_374931</name>
</gene>
<dbReference type="PANTHER" id="PTHR45888">
    <property type="entry name" value="HL01030P-RELATED"/>
    <property type="match status" value="1"/>
</dbReference>
<dbReference type="GO" id="GO:0044666">
    <property type="term" value="C:MLL3/4 complex"/>
    <property type="evidence" value="ECO:0007669"/>
    <property type="project" value="TreeGrafter"/>
</dbReference>
<reference evidence="11 12" key="1">
    <citation type="submission" date="2021-06" db="EMBL/GenBank/DDBJ databases">
        <title>Caerostris extrusa draft genome.</title>
        <authorList>
            <person name="Kono N."/>
            <person name="Arakawa K."/>
        </authorList>
    </citation>
    <scope>NUCLEOTIDE SEQUENCE [LARGE SCALE GENOMIC DNA]</scope>
</reference>
<keyword evidence="8" id="KW-0539">Nucleus</keyword>
<dbReference type="Pfam" id="PF13771">
    <property type="entry name" value="zf-HC5HC2H"/>
    <property type="match status" value="1"/>
</dbReference>
<accession>A0AAV4UAQ2</accession>
<keyword evidence="12" id="KW-1185">Reference proteome</keyword>
<evidence type="ECO:0000256" key="2">
    <source>
        <dbReference type="ARBA" id="ARBA00022723"/>
    </source>
</evidence>
<dbReference type="Gene3D" id="3.30.40.10">
    <property type="entry name" value="Zinc/RING finger domain, C3HC4 (zinc finger)"/>
    <property type="match status" value="4"/>
</dbReference>
<dbReference type="FunFam" id="3.30.40.10:FF:000852">
    <property type="entry name" value="Histone-lysine N-methyltransferase 2C"/>
    <property type="match status" value="1"/>
</dbReference>
<dbReference type="AlphaFoldDB" id="A0AAV4UAQ2"/>
<name>A0AAV4UAQ2_CAEEX</name>
<keyword evidence="6" id="KW-0805">Transcription regulation</keyword>
<dbReference type="GO" id="GO:0045944">
    <property type="term" value="P:positive regulation of transcription by RNA polymerase II"/>
    <property type="evidence" value="ECO:0007669"/>
    <property type="project" value="TreeGrafter"/>
</dbReference>